<dbReference type="RefSeq" id="WP_157387568.1">
    <property type="nucleotide sequence ID" value="NZ_WRPP01000002.1"/>
</dbReference>
<feature type="transmembrane region" description="Helical" evidence="1">
    <location>
        <begin position="185"/>
        <end position="204"/>
    </location>
</feature>
<feature type="transmembrane region" description="Helical" evidence="1">
    <location>
        <begin position="299"/>
        <end position="321"/>
    </location>
</feature>
<feature type="transmembrane region" description="Helical" evidence="1">
    <location>
        <begin position="216"/>
        <end position="234"/>
    </location>
</feature>
<feature type="transmembrane region" description="Helical" evidence="1">
    <location>
        <begin position="273"/>
        <end position="293"/>
    </location>
</feature>
<proteinExistence type="predicted"/>
<evidence type="ECO:0000313" key="3">
    <source>
        <dbReference type="Proteomes" id="UP000466794"/>
    </source>
</evidence>
<protein>
    <recommendedName>
        <fullName evidence="4">DUF998 domain-containing protein</fullName>
    </recommendedName>
</protein>
<keyword evidence="3" id="KW-1185">Reference proteome</keyword>
<feature type="transmembrane region" description="Helical" evidence="1">
    <location>
        <begin position="41"/>
        <end position="59"/>
    </location>
</feature>
<keyword evidence="1" id="KW-0472">Membrane</keyword>
<gene>
    <name evidence="2" type="ORF">GPX89_12080</name>
</gene>
<reference evidence="2 3" key="1">
    <citation type="submission" date="2019-12" db="EMBL/GenBank/DDBJ databases">
        <title>Nocardia sp. nov. ET3-3 isolated from soil.</title>
        <authorList>
            <person name="Kanchanasin P."/>
            <person name="Tanasupawat S."/>
            <person name="Yuki M."/>
            <person name="Kudo T."/>
        </authorList>
    </citation>
    <scope>NUCLEOTIDE SEQUENCE [LARGE SCALE GENOMIC DNA]</scope>
    <source>
        <strain evidence="2 3">ET3-3</strain>
    </source>
</reference>
<evidence type="ECO:0000256" key="1">
    <source>
        <dbReference type="SAM" id="Phobius"/>
    </source>
</evidence>
<feature type="transmembrane region" description="Helical" evidence="1">
    <location>
        <begin position="117"/>
        <end position="141"/>
    </location>
</feature>
<dbReference type="EMBL" id="WRPP01000002">
    <property type="protein sequence ID" value="MVU77982.1"/>
    <property type="molecule type" value="Genomic_DNA"/>
</dbReference>
<feature type="transmembrane region" description="Helical" evidence="1">
    <location>
        <begin position="68"/>
        <end position="88"/>
    </location>
</feature>
<feature type="transmembrane region" description="Helical" evidence="1">
    <location>
        <begin position="153"/>
        <end position="173"/>
    </location>
</feature>
<dbReference type="Proteomes" id="UP000466794">
    <property type="component" value="Unassembled WGS sequence"/>
</dbReference>
<accession>A0A7K1UUF3</accession>
<keyword evidence="1" id="KW-1133">Transmembrane helix</keyword>
<feature type="transmembrane region" description="Helical" evidence="1">
    <location>
        <begin position="240"/>
        <end position="261"/>
    </location>
</feature>
<organism evidence="2 3">
    <name type="scientific">Nocardia terrae</name>
    <dbReference type="NCBI Taxonomy" id="2675851"/>
    <lineage>
        <taxon>Bacteria</taxon>
        <taxon>Bacillati</taxon>
        <taxon>Actinomycetota</taxon>
        <taxon>Actinomycetes</taxon>
        <taxon>Mycobacteriales</taxon>
        <taxon>Nocardiaceae</taxon>
        <taxon>Nocardia</taxon>
    </lineage>
</organism>
<evidence type="ECO:0000313" key="2">
    <source>
        <dbReference type="EMBL" id="MVU77982.1"/>
    </source>
</evidence>
<dbReference type="AlphaFoldDB" id="A0A7K1UUF3"/>
<name>A0A7K1UUF3_9NOCA</name>
<comment type="caution">
    <text evidence="2">The sequence shown here is derived from an EMBL/GenBank/DDBJ whole genome shotgun (WGS) entry which is preliminary data.</text>
</comment>
<sequence>MKSWSVRRGRLLAVVAVFVGAPVCAEYLAAYMEETGKPGALIAALVVLGPLYGGAALLIREVAVRRGLGWSGILLLAAAFGLAMPGLLDLTLYGDLHSGVGDFDEVRRATMLGPLGISAFATLSYVSTHVLISIGAPLGVLDALAPRYRGRPLLSGKGMVVVAALMFWAAALVRADARFEGYHASTAQTSGAAAGVIVLVVLAFTRLGRPVTTGDGKPVPAVWLVLAGGLWLFATDNVPATWLGVALLVALFAAAVLAIRYWSHRTRWTAAQIGALAAGALIARALAGILAPLPVGVDYAAKATQSMLLFAATLVVAWLVLRHTGARFGRRTVAPGPGNG</sequence>
<evidence type="ECO:0008006" key="4">
    <source>
        <dbReference type="Google" id="ProtNLM"/>
    </source>
</evidence>
<keyword evidence="1" id="KW-0812">Transmembrane</keyword>